<dbReference type="NCBIfam" id="TIGR00751">
    <property type="entry name" value="menA"/>
    <property type="match status" value="1"/>
</dbReference>
<evidence type="ECO:0000256" key="9">
    <source>
        <dbReference type="NCBIfam" id="TIGR00751"/>
    </source>
</evidence>
<feature type="transmembrane region" description="Helical" evidence="8">
    <location>
        <begin position="173"/>
        <end position="191"/>
    </location>
</feature>
<dbReference type="Pfam" id="PF01040">
    <property type="entry name" value="UbiA"/>
    <property type="match status" value="1"/>
</dbReference>
<dbReference type="UniPathway" id="UPA00079">
    <property type="reaction ID" value="UER00168"/>
</dbReference>
<dbReference type="Gene3D" id="1.20.120.1780">
    <property type="entry name" value="UbiA prenyltransferase"/>
    <property type="match status" value="1"/>
</dbReference>
<dbReference type="GO" id="GO:0046428">
    <property type="term" value="F:1,4-dihydroxy-2-naphthoate polyprenyltransferase activity"/>
    <property type="evidence" value="ECO:0007669"/>
    <property type="project" value="UniProtKB-UniRule"/>
</dbReference>
<evidence type="ECO:0000313" key="10">
    <source>
        <dbReference type="EMBL" id="KXG44288.1"/>
    </source>
</evidence>
<dbReference type="STRING" id="1413211.U473_09935"/>
<keyword evidence="2 8" id="KW-0474">Menaquinone biosynthesis</keyword>
<dbReference type="InterPro" id="IPR004657">
    <property type="entry name" value="MenA"/>
</dbReference>
<dbReference type="GO" id="GO:0042371">
    <property type="term" value="P:vitamin K biosynthetic process"/>
    <property type="evidence" value="ECO:0007669"/>
    <property type="project" value="TreeGrafter"/>
</dbReference>
<reference evidence="10 11" key="1">
    <citation type="submission" date="2016-02" db="EMBL/GenBank/DDBJ databases">
        <title>Draft Genome for Tepidibacillus decaturensis nov. sp. Strain Z9, an Anaerobic, Moderately Thermophilic and Heterotrophic Bacterium from Deep Subsurface of the Illinois Basin, USA.</title>
        <authorList>
            <person name="Dong Y."/>
            <person name="Chang J.Y."/>
            <person name="Sanford R."/>
            <person name="Fouke B.W."/>
        </authorList>
    </citation>
    <scope>NUCLEOTIDE SEQUENCE [LARGE SCALE GENOMIC DNA]</scope>
    <source>
        <strain evidence="10 11">Z9</strain>
    </source>
</reference>
<sequence>MVRLNKTQAWILASRPKTLPAAAAPVLVATLIALKDGVFQFWPALAALVGALLIQIGTNFVNDYFDFKKGTDTEERVGPVRVTQSGLLSPKEVIMGTWIVFGLAVLVGIYILIIGGWPIFVIGLLSILFGYAYTGGPYPLSYNGSADIFVFIFFGFVAVGGTYYIQAGTISPQIYWASIPIGLLATAILVVNNFRDIEQDRVAGKKTLAVRFGKKRTQLYYFLLLGLTYVVPVIMWLSGLVTYWILLVLLSLPLCFSLVKDILHKKGTALNETLAGTGKLELLYGILFSIGYLLG</sequence>
<dbReference type="HAMAP" id="MF_01937">
    <property type="entry name" value="MenA_1"/>
    <property type="match status" value="1"/>
</dbReference>
<evidence type="ECO:0000256" key="7">
    <source>
        <dbReference type="ARBA" id="ARBA00023136"/>
    </source>
</evidence>
<keyword evidence="11" id="KW-1185">Reference proteome</keyword>
<dbReference type="GO" id="GO:0009234">
    <property type="term" value="P:menaquinone biosynthetic process"/>
    <property type="evidence" value="ECO:0007669"/>
    <property type="project" value="UniProtKB-UniRule"/>
</dbReference>
<keyword evidence="5 8" id="KW-0812">Transmembrane</keyword>
<evidence type="ECO:0000256" key="6">
    <source>
        <dbReference type="ARBA" id="ARBA00022989"/>
    </source>
</evidence>
<proteinExistence type="inferred from homology"/>
<dbReference type="Proteomes" id="UP000070352">
    <property type="component" value="Unassembled WGS sequence"/>
</dbReference>
<dbReference type="EMBL" id="LSKU01000001">
    <property type="protein sequence ID" value="KXG44288.1"/>
    <property type="molecule type" value="Genomic_DNA"/>
</dbReference>
<comment type="catalytic activity">
    <reaction evidence="8">
        <text>an all-trans-polyprenyl diphosphate + 1,4-dihydroxy-2-naphthoate + H(+) = a 2-demethylmenaquinol + CO2 + diphosphate</text>
        <dbReference type="Rhea" id="RHEA:26478"/>
        <dbReference type="Rhea" id="RHEA-COMP:9563"/>
        <dbReference type="Rhea" id="RHEA-COMP:9564"/>
        <dbReference type="ChEBI" id="CHEBI:11173"/>
        <dbReference type="ChEBI" id="CHEBI:15378"/>
        <dbReference type="ChEBI" id="CHEBI:16526"/>
        <dbReference type="ChEBI" id="CHEBI:33019"/>
        <dbReference type="ChEBI" id="CHEBI:55437"/>
        <dbReference type="ChEBI" id="CHEBI:58914"/>
        <dbReference type="EC" id="2.5.1.74"/>
    </reaction>
</comment>
<dbReference type="EC" id="2.5.1.74" evidence="8 9"/>
<feature type="transmembrane region" description="Helical" evidence="8">
    <location>
        <begin position="93"/>
        <end position="113"/>
    </location>
</feature>
<evidence type="ECO:0000313" key="11">
    <source>
        <dbReference type="Proteomes" id="UP000070352"/>
    </source>
</evidence>
<feature type="transmembrane region" description="Helical" evidence="8">
    <location>
        <begin position="41"/>
        <end position="61"/>
    </location>
</feature>
<evidence type="ECO:0000256" key="8">
    <source>
        <dbReference type="HAMAP-Rule" id="MF_01937"/>
    </source>
</evidence>
<name>A0A135L5L5_9BACI</name>
<dbReference type="InterPro" id="IPR044878">
    <property type="entry name" value="UbiA_sf"/>
</dbReference>
<keyword evidence="6 8" id="KW-1133">Transmembrane helix</keyword>
<feature type="transmembrane region" description="Helical" evidence="8">
    <location>
        <begin position="219"/>
        <end position="237"/>
    </location>
</feature>
<feature type="transmembrane region" description="Helical" evidence="8">
    <location>
        <begin position="148"/>
        <end position="167"/>
    </location>
</feature>
<evidence type="ECO:0000256" key="4">
    <source>
        <dbReference type="ARBA" id="ARBA00022679"/>
    </source>
</evidence>
<evidence type="ECO:0000256" key="5">
    <source>
        <dbReference type="ARBA" id="ARBA00022692"/>
    </source>
</evidence>
<dbReference type="PANTHER" id="PTHR13929:SF0">
    <property type="entry name" value="UBIA PRENYLTRANSFERASE DOMAIN-CONTAINING PROTEIN 1"/>
    <property type="match status" value="1"/>
</dbReference>
<gene>
    <name evidence="8" type="primary">menA</name>
    <name evidence="10" type="ORF">U473_09935</name>
</gene>
<comment type="caution">
    <text evidence="10">The sequence shown here is derived from an EMBL/GenBank/DDBJ whole genome shotgun (WGS) entry which is preliminary data.</text>
</comment>
<dbReference type="InterPro" id="IPR000537">
    <property type="entry name" value="UbiA_prenyltransferase"/>
</dbReference>
<keyword evidence="7 8" id="KW-0472">Membrane</keyword>
<dbReference type="CDD" id="cd13962">
    <property type="entry name" value="PT_UbiA_UBIAD1"/>
    <property type="match status" value="1"/>
</dbReference>
<dbReference type="NCBIfam" id="NF004751">
    <property type="entry name" value="PRK06080.1-3"/>
    <property type="match status" value="1"/>
</dbReference>
<keyword evidence="4 8" id="KW-0808">Transferase</keyword>
<dbReference type="Gene3D" id="1.10.357.140">
    <property type="entry name" value="UbiA prenyltransferase"/>
    <property type="match status" value="1"/>
</dbReference>
<dbReference type="PANTHER" id="PTHR13929">
    <property type="entry name" value="1,4-DIHYDROXY-2-NAPHTHOATE OCTAPRENYLTRANSFERASE"/>
    <property type="match status" value="1"/>
</dbReference>
<dbReference type="GO" id="GO:0005886">
    <property type="term" value="C:plasma membrane"/>
    <property type="evidence" value="ECO:0007669"/>
    <property type="project" value="UniProtKB-SubCell"/>
</dbReference>
<dbReference type="InterPro" id="IPR026046">
    <property type="entry name" value="UBIAD1"/>
</dbReference>
<organism evidence="10 11">
    <name type="scientific">Tepidibacillus decaturensis</name>
    <dbReference type="NCBI Taxonomy" id="1413211"/>
    <lineage>
        <taxon>Bacteria</taxon>
        <taxon>Bacillati</taxon>
        <taxon>Bacillota</taxon>
        <taxon>Bacilli</taxon>
        <taxon>Bacillales</taxon>
        <taxon>Bacillaceae</taxon>
        <taxon>Tepidibacillus</taxon>
    </lineage>
</organism>
<evidence type="ECO:0000256" key="3">
    <source>
        <dbReference type="ARBA" id="ARBA00022475"/>
    </source>
</evidence>
<comment type="subcellular location">
    <subcellularLocation>
        <location evidence="8">Cell membrane</location>
        <topology evidence="8">Multi-pass membrane protein</topology>
    </subcellularLocation>
    <subcellularLocation>
        <location evidence="1">Membrane</location>
        <topology evidence="1">Multi-pass membrane protein</topology>
    </subcellularLocation>
</comment>
<accession>A0A135L5L5</accession>
<dbReference type="AlphaFoldDB" id="A0A135L5L5"/>
<dbReference type="PIRSF" id="PIRSF005355">
    <property type="entry name" value="UBIAD1"/>
    <property type="match status" value="1"/>
</dbReference>
<comment type="similarity">
    <text evidence="8">Belongs to the MenA family. Type 1 subfamily.</text>
</comment>
<comment type="pathway">
    <text evidence="8">Quinol/quinone metabolism; menaquinone biosynthesis; menaquinol from 1,4-dihydroxy-2-naphthoate: step 1/2.</text>
</comment>
<feature type="transmembrane region" description="Helical" evidence="8">
    <location>
        <begin position="18"/>
        <end position="35"/>
    </location>
</feature>
<dbReference type="OrthoDB" id="9767568at2"/>
<keyword evidence="3 8" id="KW-1003">Cell membrane</keyword>
<feature type="transmembrane region" description="Helical" evidence="8">
    <location>
        <begin position="243"/>
        <end position="263"/>
    </location>
</feature>
<feature type="transmembrane region" description="Helical" evidence="8">
    <location>
        <begin position="119"/>
        <end position="136"/>
    </location>
</feature>
<evidence type="ECO:0000256" key="2">
    <source>
        <dbReference type="ARBA" id="ARBA00022428"/>
    </source>
</evidence>
<comment type="function">
    <text evidence="8">Conversion of 1,4-dihydroxy-2-naphthoate (DHNA) to demethylmenaquinone (DMK).</text>
</comment>
<evidence type="ECO:0000256" key="1">
    <source>
        <dbReference type="ARBA" id="ARBA00004141"/>
    </source>
</evidence>
<protein>
    <recommendedName>
        <fullName evidence="8 9">1,4-dihydroxy-2-naphthoate octaprenyltransferase</fullName>
        <shortName evidence="8">DHNA-octaprenyltransferase</shortName>
        <ecNumber evidence="8 9">2.5.1.74</ecNumber>
    </recommendedName>
</protein>